<dbReference type="RefSeq" id="WP_062704254.1">
    <property type="nucleotide sequence ID" value="NZ_LLZG01000176.1"/>
</dbReference>
<reference evidence="6" key="1">
    <citation type="submission" date="2015-10" db="EMBL/GenBank/DDBJ databases">
        <authorList>
            <person name="Ju K.-S."/>
            <person name="Doroghazi J.R."/>
            <person name="Metcalf W.W."/>
        </authorList>
    </citation>
    <scope>NUCLEOTIDE SEQUENCE [LARGE SCALE GENOMIC DNA]</scope>
    <source>
        <strain evidence="6">NRRL 3151</strain>
    </source>
</reference>
<keyword evidence="1" id="KW-0805">Transcription regulation</keyword>
<organism evidence="5 6">
    <name type="scientific">Streptomyces regalis</name>
    <dbReference type="NCBI Taxonomy" id="68262"/>
    <lineage>
        <taxon>Bacteria</taxon>
        <taxon>Bacillati</taxon>
        <taxon>Actinomycetota</taxon>
        <taxon>Actinomycetes</taxon>
        <taxon>Kitasatosporales</taxon>
        <taxon>Streptomycetaceae</taxon>
        <taxon>Streptomyces</taxon>
    </lineage>
</organism>
<dbReference type="InterPro" id="IPR011991">
    <property type="entry name" value="ArsR-like_HTH"/>
</dbReference>
<evidence type="ECO:0000256" key="2">
    <source>
        <dbReference type="ARBA" id="ARBA00023125"/>
    </source>
</evidence>
<sequence>MAISTYGEEAKAVSDEAETCTPGLSCLLIDREEAERLAAMLKAIADPTRLQLLRLIERAPKGEACVCDLTECLGLRQPTVSHHLKVMTEAGLLNRDRRGTWVWYSLNHDGLRRVREILDPASAIEPEPVAA</sequence>
<keyword evidence="2" id="KW-0238">DNA-binding</keyword>
<dbReference type="CDD" id="cd00090">
    <property type="entry name" value="HTH_ARSR"/>
    <property type="match status" value="1"/>
</dbReference>
<dbReference type="InterPro" id="IPR051081">
    <property type="entry name" value="HTH_MetalResp_TranReg"/>
</dbReference>
<keyword evidence="6" id="KW-1185">Reference proteome</keyword>
<dbReference type="GO" id="GO:0003700">
    <property type="term" value="F:DNA-binding transcription factor activity"/>
    <property type="evidence" value="ECO:0007669"/>
    <property type="project" value="InterPro"/>
</dbReference>
<keyword evidence="3" id="KW-0804">Transcription</keyword>
<evidence type="ECO:0000313" key="5">
    <source>
        <dbReference type="EMBL" id="KUL34052.1"/>
    </source>
</evidence>
<feature type="domain" description="HTH arsR-type" evidence="4">
    <location>
        <begin position="29"/>
        <end position="129"/>
    </location>
</feature>
<dbReference type="Gene3D" id="1.10.10.10">
    <property type="entry name" value="Winged helix-like DNA-binding domain superfamily/Winged helix DNA-binding domain"/>
    <property type="match status" value="1"/>
</dbReference>
<dbReference type="Proteomes" id="UP000053923">
    <property type="component" value="Unassembled WGS sequence"/>
</dbReference>
<protein>
    <submittedName>
        <fullName evidence="5">ArsR family transcriptional regulator</fullName>
    </submittedName>
</protein>
<dbReference type="NCBIfam" id="NF033788">
    <property type="entry name" value="HTH_metalloreg"/>
    <property type="match status" value="1"/>
</dbReference>
<dbReference type="PANTHER" id="PTHR33154:SF18">
    <property type="entry name" value="ARSENICAL RESISTANCE OPERON REPRESSOR"/>
    <property type="match status" value="1"/>
</dbReference>
<dbReference type="PROSITE" id="PS50987">
    <property type="entry name" value="HTH_ARSR_2"/>
    <property type="match status" value="1"/>
</dbReference>
<dbReference type="OrthoDB" id="9798835at2"/>
<accession>A0A0X3UQG5</accession>
<evidence type="ECO:0000259" key="4">
    <source>
        <dbReference type="PROSITE" id="PS50987"/>
    </source>
</evidence>
<name>A0A0X3UQG5_9ACTN</name>
<dbReference type="AlphaFoldDB" id="A0A0X3UQG5"/>
<dbReference type="InterPro" id="IPR036388">
    <property type="entry name" value="WH-like_DNA-bd_sf"/>
</dbReference>
<dbReference type="PANTHER" id="PTHR33154">
    <property type="entry name" value="TRANSCRIPTIONAL REGULATOR, ARSR FAMILY"/>
    <property type="match status" value="1"/>
</dbReference>
<evidence type="ECO:0000256" key="3">
    <source>
        <dbReference type="ARBA" id="ARBA00023163"/>
    </source>
</evidence>
<dbReference type="InterPro" id="IPR001845">
    <property type="entry name" value="HTH_ArsR_DNA-bd_dom"/>
</dbReference>
<dbReference type="EMBL" id="LLZG01000176">
    <property type="protein sequence ID" value="KUL34052.1"/>
    <property type="molecule type" value="Genomic_DNA"/>
</dbReference>
<dbReference type="GO" id="GO:0003677">
    <property type="term" value="F:DNA binding"/>
    <property type="evidence" value="ECO:0007669"/>
    <property type="project" value="UniProtKB-KW"/>
</dbReference>
<dbReference type="SMART" id="SM00418">
    <property type="entry name" value="HTH_ARSR"/>
    <property type="match status" value="1"/>
</dbReference>
<proteinExistence type="predicted"/>
<dbReference type="SUPFAM" id="SSF46785">
    <property type="entry name" value="Winged helix' DNA-binding domain"/>
    <property type="match status" value="1"/>
</dbReference>
<evidence type="ECO:0000313" key="6">
    <source>
        <dbReference type="Proteomes" id="UP000053923"/>
    </source>
</evidence>
<evidence type="ECO:0000256" key="1">
    <source>
        <dbReference type="ARBA" id="ARBA00023015"/>
    </source>
</evidence>
<dbReference type="PRINTS" id="PR00778">
    <property type="entry name" value="HTHARSR"/>
</dbReference>
<gene>
    <name evidence="5" type="ORF">ADL12_21250</name>
</gene>
<dbReference type="Pfam" id="PF01022">
    <property type="entry name" value="HTH_5"/>
    <property type="match status" value="1"/>
</dbReference>
<dbReference type="InterPro" id="IPR036390">
    <property type="entry name" value="WH_DNA-bd_sf"/>
</dbReference>
<comment type="caution">
    <text evidence="5">The sequence shown here is derived from an EMBL/GenBank/DDBJ whole genome shotgun (WGS) entry which is preliminary data.</text>
</comment>